<feature type="signal peptide" evidence="1">
    <location>
        <begin position="1"/>
        <end position="25"/>
    </location>
</feature>
<organism evidence="2 3">
    <name type="scientific">Halocaridina rubra</name>
    <name type="common">Hawaiian red shrimp</name>
    <dbReference type="NCBI Taxonomy" id="373956"/>
    <lineage>
        <taxon>Eukaryota</taxon>
        <taxon>Metazoa</taxon>
        <taxon>Ecdysozoa</taxon>
        <taxon>Arthropoda</taxon>
        <taxon>Crustacea</taxon>
        <taxon>Multicrustacea</taxon>
        <taxon>Malacostraca</taxon>
        <taxon>Eumalacostraca</taxon>
        <taxon>Eucarida</taxon>
        <taxon>Decapoda</taxon>
        <taxon>Pleocyemata</taxon>
        <taxon>Caridea</taxon>
        <taxon>Atyoidea</taxon>
        <taxon>Atyidae</taxon>
        <taxon>Halocaridina</taxon>
    </lineage>
</organism>
<protein>
    <submittedName>
        <fullName evidence="2">Uncharacterized protein</fullName>
    </submittedName>
</protein>
<name>A0AAN8XD52_HALRR</name>
<sequence>MGTQGLRKMLALIFLLSWYWKTTEGLQDPTEDLKTLSDTSLERSPEGLNDAVWSWIYSRHLHPLTVPQLTETMIQRNDRNSEEKEGKYTASPLREGSHLRGFGKILHEALGSKYTNNRLNGPQQLWSGPVNKRGIGLFSLAVALAQRPTPPSKPMMHPVDLSAYPRRARFFIATMG</sequence>
<proteinExistence type="predicted"/>
<feature type="chain" id="PRO_5042960581" evidence="1">
    <location>
        <begin position="26"/>
        <end position="176"/>
    </location>
</feature>
<evidence type="ECO:0000313" key="3">
    <source>
        <dbReference type="Proteomes" id="UP001381693"/>
    </source>
</evidence>
<accession>A0AAN8XD52</accession>
<evidence type="ECO:0000313" key="2">
    <source>
        <dbReference type="EMBL" id="KAK7081137.1"/>
    </source>
</evidence>
<dbReference type="Proteomes" id="UP001381693">
    <property type="component" value="Unassembled WGS sequence"/>
</dbReference>
<comment type="caution">
    <text evidence="2">The sequence shown here is derived from an EMBL/GenBank/DDBJ whole genome shotgun (WGS) entry which is preliminary data.</text>
</comment>
<keyword evidence="3" id="KW-1185">Reference proteome</keyword>
<evidence type="ECO:0000256" key="1">
    <source>
        <dbReference type="SAM" id="SignalP"/>
    </source>
</evidence>
<dbReference type="EMBL" id="JAXCGZ010005693">
    <property type="protein sequence ID" value="KAK7081137.1"/>
    <property type="molecule type" value="Genomic_DNA"/>
</dbReference>
<keyword evidence="1" id="KW-0732">Signal</keyword>
<reference evidence="2 3" key="1">
    <citation type="submission" date="2023-11" db="EMBL/GenBank/DDBJ databases">
        <title>Halocaridina rubra genome assembly.</title>
        <authorList>
            <person name="Smith C."/>
        </authorList>
    </citation>
    <scope>NUCLEOTIDE SEQUENCE [LARGE SCALE GENOMIC DNA]</scope>
    <source>
        <strain evidence="2">EP-1</strain>
        <tissue evidence="2">Whole</tissue>
    </source>
</reference>
<gene>
    <name evidence="2" type="ORF">SK128_002600</name>
</gene>
<dbReference type="AlphaFoldDB" id="A0AAN8XD52"/>